<feature type="transmembrane region" description="Helical" evidence="1">
    <location>
        <begin position="209"/>
        <end position="231"/>
    </location>
</feature>
<keyword evidence="1" id="KW-1133">Transmembrane helix</keyword>
<name>A0ABR8Z0W7_9MICO</name>
<gene>
    <name evidence="2" type="ORF">H9624_06495</name>
</gene>
<dbReference type="PANTHER" id="PTHR37305">
    <property type="entry name" value="INTEGRAL MEMBRANE PROTEIN-RELATED"/>
    <property type="match status" value="1"/>
</dbReference>
<feature type="transmembrane region" description="Helical" evidence="1">
    <location>
        <begin position="124"/>
        <end position="152"/>
    </location>
</feature>
<evidence type="ECO:0000256" key="1">
    <source>
        <dbReference type="SAM" id="Phobius"/>
    </source>
</evidence>
<comment type="caution">
    <text evidence="2">The sequence shown here is derived from an EMBL/GenBank/DDBJ whole genome shotgun (WGS) entry which is preliminary data.</text>
</comment>
<organism evidence="2 3">
    <name type="scientific">Oceanitalea stevensii</name>
    <dbReference type="NCBI Taxonomy" id="2763072"/>
    <lineage>
        <taxon>Bacteria</taxon>
        <taxon>Bacillati</taxon>
        <taxon>Actinomycetota</taxon>
        <taxon>Actinomycetes</taxon>
        <taxon>Micrococcales</taxon>
        <taxon>Bogoriellaceae</taxon>
        <taxon>Georgenia</taxon>
    </lineage>
</organism>
<reference evidence="2 3" key="1">
    <citation type="submission" date="2020-08" db="EMBL/GenBank/DDBJ databases">
        <title>A Genomic Blueprint of the Chicken Gut Microbiome.</title>
        <authorList>
            <person name="Gilroy R."/>
            <person name="Ravi A."/>
            <person name="Getino M."/>
            <person name="Pursley I."/>
            <person name="Horton D.L."/>
            <person name="Alikhan N.-F."/>
            <person name="Baker D."/>
            <person name="Gharbi K."/>
            <person name="Hall N."/>
            <person name="Watson M."/>
            <person name="Adriaenssens E.M."/>
            <person name="Foster-Nyarko E."/>
            <person name="Jarju S."/>
            <person name="Secka A."/>
            <person name="Antonio M."/>
            <person name="Oren A."/>
            <person name="Chaudhuri R."/>
            <person name="La Ragione R.M."/>
            <person name="Hildebrand F."/>
            <person name="Pallen M.J."/>
        </authorList>
    </citation>
    <scope>NUCLEOTIDE SEQUENCE [LARGE SCALE GENOMIC DNA]</scope>
    <source>
        <strain evidence="2 3">Sa1BUA1</strain>
    </source>
</reference>
<sequence>MMRLLRVELRRLFSRQLVVLTMLGALAASLLVLWAAWDSSQPMSGEDLAMAEEMYEQELAYWEEHGEEDRAQCLEDEAAEAERLGEDVDWGCEGMTAPEREWYVFTASPLHETLPSSLSAASTFLVFAVGLVGATFTAAEISTGAMSTWLSFEPRRLRVYASKLAAAAIGVVPVAVLAVAVVTAGSWLIGDHFDLVSGMGAAQWADTGWMALRIVGLAVIGALVGAALGILLRHTAGVLGVVVVGFIGSQMIQGLVPRMAPWMPVINVDGWVRHGTMYYTEECTTEAGGTMCDLTEHTLAFGHSAVYLLVLTAVVVVLGAVVFRRRDAV</sequence>
<evidence type="ECO:0000313" key="2">
    <source>
        <dbReference type="EMBL" id="MBD8061969.1"/>
    </source>
</evidence>
<keyword evidence="3" id="KW-1185">Reference proteome</keyword>
<dbReference type="RefSeq" id="WP_251839089.1">
    <property type="nucleotide sequence ID" value="NZ_JACSPO010000002.1"/>
</dbReference>
<proteinExistence type="predicted"/>
<feature type="transmembrane region" description="Helical" evidence="1">
    <location>
        <begin position="164"/>
        <end position="189"/>
    </location>
</feature>
<feature type="transmembrane region" description="Helical" evidence="1">
    <location>
        <begin position="304"/>
        <end position="323"/>
    </location>
</feature>
<dbReference type="Proteomes" id="UP000661894">
    <property type="component" value="Unassembled WGS sequence"/>
</dbReference>
<evidence type="ECO:0000313" key="3">
    <source>
        <dbReference type="Proteomes" id="UP000661894"/>
    </source>
</evidence>
<keyword evidence="1" id="KW-0812">Transmembrane</keyword>
<keyword evidence="1" id="KW-0472">Membrane</keyword>
<feature type="transmembrane region" description="Helical" evidence="1">
    <location>
        <begin position="238"/>
        <end position="256"/>
    </location>
</feature>
<feature type="transmembrane region" description="Helical" evidence="1">
    <location>
        <begin position="12"/>
        <end position="37"/>
    </location>
</feature>
<accession>A0ABR8Z0W7</accession>
<dbReference type="EMBL" id="JACSPO010000002">
    <property type="protein sequence ID" value="MBD8061969.1"/>
    <property type="molecule type" value="Genomic_DNA"/>
</dbReference>
<protein>
    <submittedName>
        <fullName evidence="2">ABC transporter permease subunit</fullName>
    </submittedName>
</protein>
<dbReference type="PANTHER" id="PTHR37305:SF1">
    <property type="entry name" value="MEMBRANE PROTEIN"/>
    <property type="match status" value="1"/>
</dbReference>